<dbReference type="GO" id="GO:0003700">
    <property type="term" value="F:DNA-binding transcription factor activity"/>
    <property type="evidence" value="ECO:0007669"/>
    <property type="project" value="TreeGrafter"/>
</dbReference>
<evidence type="ECO:0000256" key="3">
    <source>
        <dbReference type="ARBA" id="ARBA00023163"/>
    </source>
</evidence>
<dbReference type="Gene3D" id="1.10.357.10">
    <property type="entry name" value="Tetracycline Repressor, domain 2"/>
    <property type="match status" value="1"/>
</dbReference>
<accession>A0A6G4WTT7</accession>
<evidence type="ECO:0000256" key="2">
    <source>
        <dbReference type="ARBA" id="ARBA00023125"/>
    </source>
</evidence>
<keyword evidence="3" id="KW-0804">Transcription</keyword>
<feature type="DNA-binding region" description="H-T-H motif" evidence="4">
    <location>
        <begin position="35"/>
        <end position="54"/>
    </location>
</feature>
<keyword evidence="1" id="KW-0805">Transcription regulation</keyword>
<proteinExistence type="predicted"/>
<sequence>MRAMGKERYHHGDLRNALIEAAIGLAREGGPEAVVLRAAARRVGVSPTAAYRHFAGQSELLGEVKEYGQRRLADCMEEAGGAVAGEGPEAVLARIRALGRGYVRFAMEEPGLFSAAFHGKSLEAVDGGQGGGFDLADQPWQARSFELLTESLDALLACGLMPPARRPGAEVGAWATAHGLARLVLDGPLSGIPAETFEPLIDRVLSDFLAGLTAPVT</sequence>
<organism evidence="6 7">
    <name type="scientific">Streptomyces boncukensis</name>
    <dbReference type="NCBI Taxonomy" id="2711219"/>
    <lineage>
        <taxon>Bacteria</taxon>
        <taxon>Bacillati</taxon>
        <taxon>Actinomycetota</taxon>
        <taxon>Actinomycetes</taxon>
        <taxon>Kitasatosporales</taxon>
        <taxon>Streptomycetaceae</taxon>
        <taxon>Streptomyces</taxon>
    </lineage>
</organism>
<dbReference type="GO" id="GO:0000976">
    <property type="term" value="F:transcription cis-regulatory region binding"/>
    <property type="evidence" value="ECO:0007669"/>
    <property type="project" value="TreeGrafter"/>
</dbReference>
<evidence type="ECO:0000256" key="1">
    <source>
        <dbReference type="ARBA" id="ARBA00023015"/>
    </source>
</evidence>
<dbReference type="InterPro" id="IPR009057">
    <property type="entry name" value="Homeodomain-like_sf"/>
</dbReference>
<dbReference type="PROSITE" id="PS50977">
    <property type="entry name" value="HTH_TETR_2"/>
    <property type="match status" value="1"/>
</dbReference>
<dbReference type="Proteomes" id="UP000477722">
    <property type="component" value="Unassembled WGS sequence"/>
</dbReference>
<evidence type="ECO:0000259" key="5">
    <source>
        <dbReference type="PROSITE" id="PS50977"/>
    </source>
</evidence>
<dbReference type="AlphaFoldDB" id="A0A6G4WTT7"/>
<dbReference type="InterPro" id="IPR025996">
    <property type="entry name" value="MT1864/Rv1816-like_C"/>
</dbReference>
<dbReference type="SUPFAM" id="SSF48498">
    <property type="entry name" value="Tetracyclin repressor-like, C-terminal domain"/>
    <property type="match status" value="1"/>
</dbReference>
<dbReference type="Pfam" id="PF00440">
    <property type="entry name" value="TetR_N"/>
    <property type="match status" value="1"/>
</dbReference>
<comment type="caution">
    <text evidence="6">The sequence shown here is derived from an EMBL/GenBank/DDBJ whole genome shotgun (WGS) entry which is preliminary data.</text>
</comment>
<gene>
    <name evidence="6" type="ORF">G5C65_08605</name>
</gene>
<dbReference type="RefSeq" id="WP_165298093.1">
    <property type="nucleotide sequence ID" value="NZ_JAAKZZ010000058.1"/>
</dbReference>
<protein>
    <submittedName>
        <fullName evidence="6">TetR/AcrR family transcriptional regulator</fullName>
    </submittedName>
</protein>
<dbReference type="InterPro" id="IPR001647">
    <property type="entry name" value="HTH_TetR"/>
</dbReference>
<dbReference type="InterPro" id="IPR036271">
    <property type="entry name" value="Tet_transcr_reg_TetR-rel_C_sf"/>
</dbReference>
<dbReference type="PANTHER" id="PTHR30055:SF220">
    <property type="entry name" value="TETR-FAMILY REGULATORY PROTEIN"/>
    <property type="match status" value="1"/>
</dbReference>
<keyword evidence="7" id="KW-1185">Reference proteome</keyword>
<reference evidence="6 7" key="1">
    <citation type="submission" date="2020-02" db="EMBL/GenBank/DDBJ databases">
        <title>Whole-genome analyses of novel actinobacteria.</title>
        <authorList>
            <person name="Sahin N."/>
            <person name="Tatar D."/>
        </authorList>
    </citation>
    <scope>NUCLEOTIDE SEQUENCE [LARGE SCALE GENOMIC DNA]</scope>
    <source>
        <strain evidence="6 7">SB3404</strain>
    </source>
</reference>
<evidence type="ECO:0000313" key="7">
    <source>
        <dbReference type="Proteomes" id="UP000477722"/>
    </source>
</evidence>
<evidence type="ECO:0000256" key="4">
    <source>
        <dbReference type="PROSITE-ProRule" id="PRU00335"/>
    </source>
</evidence>
<dbReference type="EMBL" id="JAAKZZ010000058">
    <property type="protein sequence ID" value="NGO68413.1"/>
    <property type="molecule type" value="Genomic_DNA"/>
</dbReference>
<dbReference type="Pfam" id="PF13305">
    <property type="entry name" value="TetR_C_33"/>
    <property type="match status" value="1"/>
</dbReference>
<dbReference type="InterPro" id="IPR050109">
    <property type="entry name" value="HTH-type_TetR-like_transc_reg"/>
</dbReference>
<name>A0A6G4WTT7_9ACTN</name>
<dbReference type="PANTHER" id="PTHR30055">
    <property type="entry name" value="HTH-TYPE TRANSCRIPTIONAL REGULATOR RUTR"/>
    <property type="match status" value="1"/>
</dbReference>
<evidence type="ECO:0000313" key="6">
    <source>
        <dbReference type="EMBL" id="NGO68413.1"/>
    </source>
</evidence>
<feature type="domain" description="HTH tetR-type" evidence="5">
    <location>
        <begin position="12"/>
        <end position="72"/>
    </location>
</feature>
<keyword evidence="2 4" id="KW-0238">DNA-binding</keyword>
<dbReference type="SUPFAM" id="SSF46689">
    <property type="entry name" value="Homeodomain-like"/>
    <property type="match status" value="1"/>
</dbReference>